<evidence type="ECO:0000256" key="1">
    <source>
        <dbReference type="SAM" id="MobiDB-lite"/>
    </source>
</evidence>
<reference evidence="2" key="1">
    <citation type="submission" date="2022-03" db="EMBL/GenBank/DDBJ databases">
        <authorList>
            <person name="Martin C."/>
        </authorList>
    </citation>
    <scope>NUCLEOTIDE SEQUENCE</scope>
</reference>
<comment type="caution">
    <text evidence="2">The sequence shown here is derived from an EMBL/GenBank/DDBJ whole genome shotgun (WGS) entry which is preliminary data.</text>
</comment>
<organism evidence="2 3">
    <name type="scientific">Owenia fusiformis</name>
    <name type="common">Polychaete worm</name>
    <dbReference type="NCBI Taxonomy" id="6347"/>
    <lineage>
        <taxon>Eukaryota</taxon>
        <taxon>Metazoa</taxon>
        <taxon>Spiralia</taxon>
        <taxon>Lophotrochozoa</taxon>
        <taxon>Annelida</taxon>
        <taxon>Polychaeta</taxon>
        <taxon>Sedentaria</taxon>
        <taxon>Canalipalpata</taxon>
        <taxon>Sabellida</taxon>
        <taxon>Oweniida</taxon>
        <taxon>Oweniidae</taxon>
        <taxon>Owenia</taxon>
    </lineage>
</organism>
<dbReference type="AlphaFoldDB" id="A0A8S4N0R2"/>
<keyword evidence="3" id="KW-1185">Reference proteome</keyword>
<protein>
    <submittedName>
        <fullName evidence="2">Uncharacterized protein</fullName>
    </submittedName>
</protein>
<dbReference type="EMBL" id="CAIIXF020000001">
    <property type="protein sequence ID" value="CAH1774703.1"/>
    <property type="molecule type" value="Genomic_DNA"/>
</dbReference>
<feature type="compositionally biased region" description="Low complexity" evidence="1">
    <location>
        <begin position="191"/>
        <end position="201"/>
    </location>
</feature>
<sequence length="381" mass="43847">MSTRILMNTVMMREDEAKKIAQNSVPSTSVSNKAKRQRLDEIKRGVANWKRVESLAKAHWKTYKPNTHDGEAKQRNFMLKPLDTLPSKPLKLSSKVLNKVTSSLNENSSDSPMNIERSLRNLSRSTSTWQGGEEKTPILQNDTFSNRFALNNSLYNEDRIKKRIKRICLNDHGVVNETRPPDEGVRSKMTSSFSSSYANSSQHGQINKRKYQSKVSCHFQSNNGTVDVIKPIKLDSLSSGRRFRDINESMQFDGDFIQREKTFAMMKRVDGMLETNPDIVAVNRDQPEQWIDTCSTACSDFISSAIDIAVQSDFDEYDTIDKQLPPERQFTFVRTFSDNASYVMFHNYLRELPDKFRPIKTCQEWLDVHVDINEVSHLILE</sequence>
<feature type="region of interest" description="Disordered" evidence="1">
    <location>
        <begin position="178"/>
        <end position="206"/>
    </location>
</feature>
<gene>
    <name evidence="2" type="ORF">OFUS_LOCUS2110</name>
</gene>
<evidence type="ECO:0000313" key="3">
    <source>
        <dbReference type="Proteomes" id="UP000749559"/>
    </source>
</evidence>
<accession>A0A8S4N0R2</accession>
<name>A0A8S4N0R2_OWEFU</name>
<evidence type="ECO:0000313" key="2">
    <source>
        <dbReference type="EMBL" id="CAH1774703.1"/>
    </source>
</evidence>
<dbReference type="Proteomes" id="UP000749559">
    <property type="component" value="Unassembled WGS sequence"/>
</dbReference>
<proteinExistence type="predicted"/>